<dbReference type="PANTHER" id="PTHR47636">
    <property type="entry name" value="TRANSCRIPTIONAL REGULATORY PROTEIN RCO1"/>
    <property type="match status" value="1"/>
</dbReference>
<dbReference type="PROSITE" id="PS01359">
    <property type="entry name" value="ZF_PHD_1"/>
    <property type="match status" value="1"/>
</dbReference>
<keyword evidence="7" id="KW-1185">Reference proteome</keyword>
<dbReference type="InterPro" id="IPR013083">
    <property type="entry name" value="Znf_RING/FYVE/PHD"/>
</dbReference>
<dbReference type="GO" id="GO:0006357">
    <property type="term" value="P:regulation of transcription by RNA polymerase II"/>
    <property type="evidence" value="ECO:0007669"/>
    <property type="project" value="TreeGrafter"/>
</dbReference>
<dbReference type="InterPro" id="IPR019787">
    <property type="entry name" value="Znf_PHD-finger"/>
</dbReference>
<comment type="caution">
    <text evidence="6">The sequence shown here is derived from an EMBL/GenBank/DDBJ whole genome shotgun (WGS) entry which is preliminary data.</text>
</comment>
<evidence type="ECO:0000256" key="4">
    <source>
        <dbReference type="PROSITE-ProRule" id="PRU00146"/>
    </source>
</evidence>
<feature type="domain" description="PHD-type" evidence="5">
    <location>
        <begin position="30"/>
        <end position="80"/>
    </location>
</feature>
<accession>A0A433DMQ9</accession>
<dbReference type="AlphaFoldDB" id="A0A433DMQ9"/>
<dbReference type="PANTHER" id="PTHR47636:SF1">
    <property type="entry name" value="TRANSCRIPTIONAL REGULATORY PROTEIN RCO1"/>
    <property type="match status" value="1"/>
</dbReference>
<dbReference type="GO" id="GO:0008270">
    <property type="term" value="F:zinc ion binding"/>
    <property type="evidence" value="ECO:0007669"/>
    <property type="project" value="UniProtKB-KW"/>
</dbReference>
<dbReference type="OrthoDB" id="5876363at2759"/>
<keyword evidence="1" id="KW-0479">Metal-binding</keyword>
<dbReference type="InterPro" id="IPR011011">
    <property type="entry name" value="Znf_FYVE_PHD"/>
</dbReference>
<dbReference type="InterPro" id="IPR052819">
    <property type="entry name" value="Chromatin_regulatory_protein"/>
</dbReference>
<protein>
    <recommendedName>
        <fullName evidence="5">PHD-type domain-containing protein</fullName>
    </recommendedName>
</protein>
<dbReference type="SUPFAM" id="SSF57903">
    <property type="entry name" value="FYVE/PHD zinc finger"/>
    <property type="match status" value="1"/>
</dbReference>
<dbReference type="SMART" id="SM00249">
    <property type="entry name" value="PHD"/>
    <property type="match status" value="1"/>
</dbReference>
<name>A0A433DMQ9_9FUNG</name>
<dbReference type="InterPro" id="IPR019786">
    <property type="entry name" value="Zinc_finger_PHD-type_CS"/>
</dbReference>
<evidence type="ECO:0000256" key="1">
    <source>
        <dbReference type="ARBA" id="ARBA00022723"/>
    </source>
</evidence>
<organism evidence="6 7">
    <name type="scientific">Jimgerdemannia flammicorona</name>
    <dbReference type="NCBI Taxonomy" id="994334"/>
    <lineage>
        <taxon>Eukaryota</taxon>
        <taxon>Fungi</taxon>
        <taxon>Fungi incertae sedis</taxon>
        <taxon>Mucoromycota</taxon>
        <taxon>Mucoromycotina</taxon>
        <taxon>Endogonomycetes</taxon>
        <taxon>Endogonales</taxon>
        <taxon>Endogonaceae</taxon>
        <taxon>Jimgerdemannia</taxon>
    </lineage>
</organism>
<evidence type="ECO:0000256" key="2">
    <source>
        <dbReference type="ARBA" id="ARBA00022771"/>
    </source>
</evidence>
<feature type="non-terminal residue" evidence="6">
    <location>
        <position position="81"/>
    </location>
</feature>
<dbReference type="GO" id="GO:0032221">
    <property type="term" value="C:Rpd3S complex"/>
    <property type="evidence" value="ECO:0007669"/>
    <property type="project" value="TreeGrafter"/>
</dbReference>
<dbReference type="EMBL" id="RBNI01000160">
    <property type="protein sequence ID" value="RUP52144.1"/>
    <property type="molecule type" value="Genomic_DNA"/>
</dbReference>
<evidence type="ECO:0000259" key="5">
    <source>
        <dbReference type="PROSITE" id="PS50016"/>
    </source>
</evidence>
<proteinExistence type="predicted"/>
<evidence type="ECO:0000256" key="3">
    <source>
        <dbReference type="ARBA" id="ARBA00022833"/>
    </source>
</evidence>
<evidence type="ECO:0000313" key="6">
    <source>
        <dbReference type="EMBL" id="RUP52144.1"/>
    </source>
</evidence>
<gene>
    <name evidence="6" type="ORF">BC936DRAFT_139878</name>
</gene>
<reference evidence="6 7" key="1">
    <citation type="journal article" date="2018" name="New Phytol.">
        <title>Phylogenomics of Endogonaceae and evolution of mycorrhizas within Mucoromycota.</title>
        <authorList>
            <person name="Chang Y."/>
            <person name="Desiro A."/>
            <person name="Na H."/>
            <person name="Sandor L."/>
            <person name="Lipzen A."/>
            <person name="Clum A."/>
            <person name="Barry K."/>
            <person name="Grigoriev I.V."/>
            <person name="Martin F.M."/>
            <person name="Stajich J.E."/>
            <person name="Smith M.E."/>
            <person name="Bonito G."/>
            <person name="Spatafora J.W."/>
        </authorList>
    </citation>
    <scope>NUCLEOTIDE SEQUENCE [LARGE SCALE GENOMIC DNA]</scope>
    <source>
        <strain evidence="6 7">GMNB39</strain>
    </source>
</reference>
<dbReference type="Pfam" id="PF00628">
    <property type="entry name" value="PHD"/>
    <property type="match status" value="1"/>
</dbReference>
<dbReference type="Gene3D" id="3.30.40.10">
    <property type="entry name" value="Zinc/RING finger domain, C3HC4 (zinc finger)"/>
    <property type="match status" value="1"/>
</dbReference>
<dbReference type="Proteomes" id="UP000268093">
    <property type="component" value="Unassembled WGS sequence"/>
</dbReference>
<keyword evidence="3" id="KW-0862">Zinc</keyword>
<dbReference type="PROSITE" id="PS50016">
    <property type="entry name" value="ZF_PHD_2"/>
    <property type="match status" value="1"/>
</dbReference>
<evidence type="ECO:0000313" key="7">
    <source>
        <dbReference type="Proteomes" id="UP000268093"/>
    </source>
</evidence>
<keyword evidence="2 4" id="KW-0863">Zinc-finger</keyword>
<dbReference type="InterPro" id="IPR001965">
    <property type="entry name" value="Znf_PHD"/>
</dbReference>
<sequence length="81" mass="9305">MSKEQERRASKRISTGIIVISQDESTKTNNDYCDTCKGLGRFLCCDSCPRAFHFSCVEPPIDIGDLEKMENWYCNVCRCEK</sequence>